<dbReference type="EMBL" id="UINC01158624">
    <property type="protein sequence ID" value="SVD56265.1"/>
    <property type="molecule type" value="Genomic_DNA"/>
</dbReference>
<feature type="non-terminal residue" evidence="2">
    <location>
        <position position="1"/>
    </location>
</feature>
<keyword evidence="1" id="KW-1133">Transmembrane helix</keyword>
<evidence type="ECO:0000256" key="1">
    <source>
        <dbReference type="SAM" id="Phobius"/>
    </source>
</evidence>
<protein>
    <submittedName>
        <fullName evidence="2">Uncharacterized protein</fullName>
    </submittedName>
</protein>
<name>A0A382WD35_9ZZZZ</name>
<feature type="non-terminal residue" evidence="2">
    <location>
        <position position="90"/>
    </location>
</feature>
<evidence type="ECO:0000313" key="2">
    <source>
        <dbReference type="EMBL" id="SVD56265.1"/>
    </source>
</evidence>
<keyword evidence="1" id="KW-0472">Membrane</keyword>
<accession>A0A382WD35</accession>
<dbReference type="AlphaFoldDB" id="A0A382WD35"/>
<sequence>VVLQILYTGFTAWSHPQNHSGVAFPFVSVLSPRCGTGGLHQIINYGGNMLSHMKRRLGVIAAVAVLAALTPALSTSVASAAPATTATAAA</sequence>
<proteinExistence type="predicted"/>
<reference evidence="2" key="1">
    <citation type="submission" date="2018-05" db="EMBL/GenBank/DDBJ databases">
        <authorList>
            <person name="Lanie J.A."/>
            <person name="Ng W.-L."/>
            <person name="Kazmierczak K.M."/>
            <person name="Andrzejewski T.M."/>
            <person name="Davidsen T.M."/>
            <person name="Wayne K.J."/>
            <person name="Tettelin H."/>
            <person name="Glass J.I."/>
            <person name="Rusch D."/>
            <person name="Podicherti R."/>
            <person name="Tsui H.-C.T."/>
            <person name="Winkler M.E."/>
        </authorList>
    </citation>
    <scope>NUCLEOTIDE SEQUENCE</scope>
</reference>
<feature type="transmembrane region" description="Helical" evidence="1">
    <location>
        <begin position="57"/>
        <end position="81"/>
    </location>
</feature>
<organism evidence="2">
    <name type="scientific">marine metagenome</name>
    <dbReference type="NCBI Taxonomy" id="408172"/>
    <lineage>
        <taxon>unclassified sequences</taxon>
        <taxon>metagenomes</taxon>
        <taxon>ecological metagenomes</taxon>
    </lineage>
</organism>
<gene>
    <name evidence="2" type="ORF">METZ01_LOCUS409119</name>
</gene>
<keyword evidence="1" id="KW-0812">Transmembrane</keyword>